<keyword evidence="2" id="KW-0472">Membrane</keyword>
<comment type="caution">
    <text evidence="4">The sequence shown here is derived from an EMBL/GenBank/DDBJ whole genome shotgun (WGS) entry which is preliminary data.</text>
</comment>
<gene>
    <name evidence="4" type="ORF">GCM10008919_14830</name>
</gene>
<dbReference type="EMBL" id="BAAACR010000009">
    <property type="protein sequence ID" value="GAA0212550.1"/>
    <property type="molecule type" value="Genomic_DNA"/>
</dbReference>
<dbReference type="Pfam" id="PF13413">
    <property type="entry name" value="HTH_25"/>
    <property type="match status" value="1"/>
</dbReference>
<evidence type="ECO:0000256" key="2">
    <source>
        <dbReference type="SAM" id="Phobius"/>
    </source>
</evidence>
<keyword evidence="2" id="KW-0812">Transmembrane</keyword>
<name>A0ABN0T4T0_9FIRM</name>
<dbReference type="RefSeq" id="WP_304986645.1">
    <property type="nucleotide sequence ID" value="NZ_BAAACR010000009.1"/>
</dbReference>
<keyword evidence="2" id="KW-1133">Transmembrane helix</keyword>
<sequence length="314" mass="33099">MVGDILRREREKQGLTIADIEKGTSIRGVYIEQIERGNIDELPGLVYAKGFVRNYANFLHMNPEPLVQQFAEENGGSAVPTAPPAEPDGASRRISLSNVGDESLSKISIGSKTSSYAGIFGKLAVGIIALVAFVAAGAALISAINAPAKETAAPVHTEQPSAPAAAAASDPVRTPAVDGVNVSVTLTERCWTEVSVDGQSVFEGIIEKGKTESWQGKESVVVRAGNAGALDVTLNGKKLGVFGEQGEVLERRFTKTTQELKDTLPAARTQEAEAERTQENTAVKPAASSVRAEQTPPTADPRDAKPARSAANRQ</sequence>
<feature type="transmembrane region" description="Helical" evidence="2">
    <location>
        <begin position="123"/>
        <end position="144"/>
    </location>
</feature>
<proteinExistence type="predicted"/>
<reference evidence="4 5" key="1">
    <citation type="journal article" date="2019" name="Int. J. Syst. Evol. Microbiol.">
        <title>The Global Catalogue of Microorganisms (GCM) 10K type strain sequencing project: providing services to taxonomists for standard genome sequencing and annotation.</title>
        <authorList>
            <consortium name="The Broad Institute Genomics Platform"/>
            <consortium name="The Broad Institute Genome Sequencing Center for Infectious Disease"/>
            <person name="Wu L."/>
            <person name="Ma J."/>
        </authorList>
    </citation>
    <scope>NUCLEOTIDE SEQUENCE [LARGE SCALE GENOMIC DNA]</scope>
    <source>
        <strain evidence="4 5">JCM 8542</strain>
    </source>
</reference>
<organism evidence="4 5">
    <name type="scientific">Selenomonas dianae</name>
    <dbReference type="NCBI Taxonomy" id="135079"/>
    <lineage>
        <taxon>Bacteria</taxon>
        <taxon>Bacillati</taxon>
        <taxon>Bacillota</taxon>
        <taxon>Negativicutes</taxon>
        <taxon>Selenomonadales</taxon>
        <taxon>Selenomonadaceae</taxon>
        <taxon>Selenomonas</taxon>
    </lineage>
</organism>
<dbReference type="Pfam" id="PF13464">
    <property type="entry name" value="RodZ_C"/>
    <property type="match status" value="1"/>
</dbReference>
<dbReference type="Gene3D" id="1.10.260.40">
    <property type="entry name" value="lambda repressor-like DNA-binding domains"/>
    <property type="match status" value="1"/>
</dbReference>
<accession>A0ABN0T4T0</accession>
<dbReference type="CDD" id="cd00093">
    <property type="entry name" value="HTH_XRE"/>
    <property type="match status" value="1"/>
</dbReference>
<dbReference type="InterPro" id="IPR001387">
    <property type="entry name" value="Cro/C1-type_HTH"/>
</dbReference>
<dbReference type="Proteomes" id="UP001500399">
    <property type="component" value="Unassembled WGS sequence"/>
</dbReference>
<evidence type="ECO:0000313" key="4">
    <source>
        <dbReference type="EMBL" id="GAA0212550.1"/>
    </source>
</evidence>
<dbReference type="PANTHER" id="PTHR34475:SF1">
    <property type="entry name" value="CYTOSKELETON PROTEIN RODZ"/>
    <property type="match status" value="1"/>
</dbReference>
<dbReference type="InterPro" id="IPR050400">
    <property type="entry name" value="Bact_Cytoskel_RodZ"/>
</dbReference>
<protein>
    <submittedName>
        <fullName evidence="4">DUF4115 domain-containing protein</fullName>
    </submittedName>
</protein>
<evidence type="ECO:0000256" key="1">
    <source>
        <dbReference type="SAM" id="MobiDB-lite"/>
    </source>
</evidence>
<keyword evidence="5" id="KW-1185">Reference proteome</keyword>
<evidence type="ECO:0000313" key="5">
    <source>
        <dbReference type="Proteomes" id="UP001500399"/>
    </source>
</evidence>
<evidence type="ECO:0000259" key="3">
    <source>
        <dbReference type="Pfam" id="PF13464"/>
    </source>
</evidence>
<feature type="domain" description="Cytoskeleton protein RodZ-like C-terminal" evidence="3">
    <location>
        <begin position="184"/>
        <end position="248"/>
    </location>
</feature>
<dbReference type="InterPro" id="IPR010982">
    <property type="entry name" value="Lambda_DNA-bd_dom_sf"/>
</dbReference>
<feature type="region of interest" description="Disordered" evidence="1">
    <location>
        <begin position="259"/>
        <end position="314"/>
    </location>
</feature>
<dbReference type="InterPro" id="IPR025194">
    <property type="entry name" value="RodZ-like_C"/>
</dbReference>
<dbReference type="PANTHER" id="PTHR34475">
    <property type="match status" value="1"/>
</dbReference>